<sequence>MLIFSRFNAWCCWLLISLCVALLSNLAFAADVLAVVDSRHPLQVPAGVRIIVLDEPARIEAQLAANLPADPSRSAAIVRERLERGGEALRHRIATSYRGVVDAWSLGVTTIPAVIVDGRYVVYGEPDIAKAIARIEAHRSAQP</sequence>
<dbReference type="NCBIfam" id="TIGR03757">
    <property type="entry name" value="conj_TIGR03757"/>
    <property type="match status" value="1"/>
</dbReference>
<protein>
    <submittedName>
        <fullName evidence="2">Integrating conjugative element protein (TIGR03757 family)</fullName>
    </submittedName>
</protein>
<feature type="signal peptide" evidence="1">
    <location>
        <begin position="1"/>
        <end position="29"/>
    </location>
</feature>
<evidence type="ECO:0000313" key="2">
    <source>
        <dbReference type="EMBL" id="RBP37136.1"/>
    </source>
</evidence>
<dbReference type="Pfam" id="PF07511">
    <property type="entry name" value="DUF1525"/>
    <property type="match status" value="1"/>
</dbReference>
<comment type="caution">
    <text evidence="2">The sequence shown here is derived from an EMBL/GenBank/DDBJ whole genome shotgun (WGS) entry which is preliminary data.</text>
</comment>
<organism evidence="2 3">
    <name type="scientific">Eoetvoesiella caeni</name>
    <dbReference type="NCBI Taxonomy" id="645616"/>
    <lineage>
        <taxon>Bacteria</taxon>
        <taxon>Pseudomonadati</taxon>
        <taxon>Pseudomonadota</taxon>
        <taxon>Betaproteobacteria</taxon>
        <taxon>Burkholderiales</taxon>
        <taxon>Alcaligenaceae</taxon>
        <taxon>Eoetvoesiella</taxon>
    </lineage>
</organism>
<dbReference type="Proteomes" id="UP000253628">
    <property type="component" value="Unassembled WGS sequence"/>
</dbReference>
<dbReference type="EMBL" id="QNRQ01000010">
    <property type="protein sequence ID" value="RBP37136.1"/>
    <property type="molecule type" value="Genomic_DNA"/>
</dbReference>
<gene>
    <name evidence="2" type="ORF">DFR37_11089</name>
</gene>
<dbReference type="OrthoDB" id="8448784at2"/>
<evidence type="ECO:0000313" key="3">
    <source>
        <dbReference type="Proteomes" id="UP000253628"/>
    </source>
</evidence>
<accession>A0A366H523</accession>
<dbReference type="RefSeq" id="WP_113934340.1">
    <property type="nucleotide sequence ID" value="NZ_JACCEU010000003.1"/>
</dbReference>
<feature type="chain" id="PRO_5017067698" evidence="1">
    <location>
        <begin position="30"/>
        <end position="143"/>
    </location>
</feature>
<dbReference type="InterPro" id="IPR011090">
    <property type="entry name" value="Integr_conj_element_PFL4709"/>
</dbReference>
<dbReference type="AlphaFoldDB" id="A0A366H523"/>
<evidence type="ECO:0000256" key="1">
    <source>
        <dbReference type="SAM" id="SignalP"/>
    </source>
</evidence>
<reference evidence="2 3" key="1">
    <citation type="submission" date="2018-06" db="EMBL/GenBank/DDBJ databases">
        <title>Genomic Encyclopedia of Type Strains, Phase IV (KMG-IV): sequencing the most valuable type-strain genomes for metagenomic binning, comparative biology and taxonomic classification.</title>
        <authorList>
            <person name="Goeker M."/>
        </authorList>
    </citation>
    <scope>NUCLEOTIDE SEQUENCE [LARGE SCALE GENOMIC DNA]</scope>
    <source>
        <strain evidence="2 3">DSM 25520</strain>
    </source>
</reference>
<proteinExistence type="predicted"/>
<name>A0A366H523_9BURK</name>
<keyword evidence="1" id="KW-0732">Signal</keyword>
<keyword evidence="3" id="KW-1185">Reference proteome</keyword>